<feature type="region of interest" description="Disordered" evidence="1">
    <location>
        <begin position="150"/>
        <end position="177"/>
    </location>
</feature>
<gene>
    <name evidence="3" type="ORF">UFOPK3164_00429</name>
    <name evidence="4" type="ORF">UFOPK3427_00457</name>
    <name evidence="5" type="ORF">UFOPK4112_00688</name>
</gene>
<proteinExistence type="predicted"/>
<dbReference type="EMBL" id="CAFBPM010000005">
    <property type="protein sequence ID" value="CAB5017283.1"/>
    <property type="molecule type" value="Genomic_DNA"/>
</dbReference>
<accession>A0A6J7D8Z1</accession>
<protein>
    <submittedName>
        <fullName evidence="4">Unannotated protein</fullName>
    </submittedName>
</protein>
<name>A0A6J7D8Z1_9ZZZZ</name>
<keyword evidence="2" id="KW-0812">Transmembrane</keyword>
<feature type="transmembrane region" description="Helical" evidence="2">
    <location>
        <begin position="31"/>
        <end position="51"/>
    </location>
</feature>
<organism evidence="4">
    <name type="scientific">freshwater metagenome</name>
    <dbReference type="NCBI Taxonomy" id="449393"/>
    <lineage>
        <taxon>unclassified sequences</taxon>
        <taxon>metagenomes</taxon>
        <taxon>ecological metagenomes</taxon>
    </lineage>
</organism>
<evidence type="ECO:0000256" key="2">
    <source>
        <dbReference type="SAM" id="Phobius"/>
    </source>
</evidence>
<dbReference type="EMBL" id="CAFABE010000012">
    <property type="protein sequence ID" value="CAB4821201.1"/>
    <property type="molecule type" value="Genomic_DNA"/>
</dbReference>
<feature type="compositionally biased region" description="Low complexity" evidence="1">
    <location>
        <begin position="150"/>
        <end position="162"/>
    </location>
</feature>
<feature type="region of interest" description="Disordered" evidence="1">
    <location>
        <begin position="1"/>
        <end position="27"/>
    </location>
</feature>
<evidence type="ECO:0000313" key="5">
    <source>
        <dbReference type="EMBL" id="CAB5017283.1"/>
    </source>
</evidence>
<dbReference type="AlphaFoldDB" id="A0A6J7D8Z1"/>
<keyword evidence="2" id="KW-1133">Transmembrane helix</keyword>
<sequence length="200" mass="21524">MATHRPRAKRSKANPPKKKGEQEQRHRRRTIVLISGAIVVAAIMMVAWFPAKAIVNQRNALNASTSQLNEMKQQDAALLHEQASLSSPGEISRLAREQYQLVEPGQRLIQVLPPSGTPSQSGAGQAPYPGDPGLTKPIAPSAIALLPSVTTTTTQPRATTTTVKNGTAKSAAPVQHSQVRASTSQGLWQRVVGTLSFWKQ</sequence>
<evidence type="ECO:0000256" key="1">
    <source>
        <dbReference type="SAM" id="MobiDB-lite"/>
    </source>
</evidence>
<keyword evidence="2" id="KW-0472">Membrane</keyword>
<reference evidence="4" key="1">
    <citation type="submission" date="2020-05" db="EMBL/GenBank/DDBJ databases">
        <authorList>
            <person name="Chiriac C."/>
            <person name="Salcher M."/>
            <person name="Ghai R."/>
            <person name="Kavagutti S V."/>
        </authorList>
    </citation>
    <scope>NUCLEOTIDE SEQUENCE</scope>
</reference>
<feature type="compositionally biased region" description="Basic residues" evidence="1">
    <location>
        <begin position="1"/>
        <end position="17"/>
    </location>
</feature>
<dbReference type="EMBL" id="CAFBLT010000001">
    <property type="protein sequence ID" value="CAB4865404.1"/>
    <property type="molecule type" value="Genomic_DNA"/>
</dbReference>
<evidence type="ECO:0000313" key="4">
    <source>
        <dbReference type="EMBL" id="CAB4865404.1"/>
    </source>
</evidence>
<feature type="region of interest" description="Disordered" evidence="1">
    <location>
        <begin position="112"/>
        <end position="137"/>
    </location>
</feature>
<evidence type="ECO:0000313" key="3">
    <source>
        <dbReference type="EMBL" id="CAB4821201.1"/>
    </source>
</evidence>